<keyword evidence="3" id="KW-1185">Reference proteome</keyword>
<evidence type="ECO:0000313" key="2">
    <source>
        <dbReference type="EMBL" id="RPB10259.1"/>
    </source>
</evidence>
<name>A0A3N4KLJ2_9PEZI</name>
<proteinExistence type="predicted"/>
<accession>A0A3N4KLJ2</accession>
<evidence type="ECO:0000256" key="1">
    <source>
        <dbReference type="SAM" id="Coils"/>
    </source>
</evidence>
<reference evidence="2 3" key="1">
    <citation type="journal article" date="2018" name="Nat. Ecol. Evol.">
        <title>Pezizomycetes genomes reveal the molecular basis of ectomycorrhizal truffle lifestyle.</title>
        <authorList>
            <person name="Murat C."/>
            <person name="Payen T."/>
            <person name="Noel B."/>
            <person name="Kuo A."/>
            <person name="Morin E."/>
            <person name="Chen J."/>
            <person name="Kohler A."/>
            <person name="Krizsan K."/>
            <person name="Balestrini R."/>
            <person name="Da Silva C."/>
            <person name="Montanini B."/>
            <person name="Hainaut M."/>
            <person name="Levati E."/>
            <person name="Barry K.W."/>
            <person name="Belfiori B."/>
            <person name="Cichocki N."/>
            <person name="Clum A."/>
            <person name="Dockter R.B."/>
            <person name="Fauchery L."/>
            <person name="Guy J."/>
            <person name="Iotti M."/>
            <person name="Le Tacon F."/>
            <person name="Lindquist E.A."/>
            <person name="Lipzen A."/>
            <person name="Malagnac F."/>
            <person name="Mello A."/>
            <person name="Molinier V."/>
            <person name="Miyauchi S."/>
            <person name="Poulain J."/>
            <person name="Riccioni C."/>
            <person name="Rubini A."/>
            <person name="Sitrit Y."/>
            <person name="Splivallo R."/>
            <person name="Traeger S."/>
            <person name="Wang M."/>
            <person name="Zifcakova L."/>
            <person name="Wipf D."/>
            <person name="Zambonelli A."/>
            <person name="Paolocci F."/>
            <person name="Nowrousian M."/>
            <person name="Ottonello S."/>
            <person name="Baldrian P."/>
            <person name="Spatafora J.W."/>
            <person name="Henrissat B."/>
            <person name="Nagy L.G."/>
            <person name="Aury J.M."/>
            <person name="Wincker P."/>
            <person name="Grigoriev I.V."/>
            <person name="Bonfante P."/>
            <person name="Martin F.M."/>
        </authorList>
    </citation>
    <scope>NUCLEOTIDE SEQUENCE [LARGE SCALE GENOMIC DNA]</scope>
    <source>
        <strain evidence="2 3">CCBAS932</strain>
    </source>
</reference>
<dbReference type="PANTHER" id="PTHR37490">
    <property type="entry name" value="EXPRESSED PROTEIN"/>
    <property type="match status" value="1"/>
</dbReference>
<dbReference type="STRING" id="1392247.A0A3N4KLJ2"/>
<protein>
    <submittedName>
        <fullName evidence="2">Uncharacterized protein</fullName>
    </submittedName>
</protein>
<organism evidence="2 3">
    <name type="scientific">Morchella conica CCBAS932</name>
    <dbReference type="NCBI Taxonomy" id="1392247"/>
    <lineage>
        <taxon>Eukaryota</taxon>
        <taxon>Fungi</taxon>
        <taxon>Dikarya</taxon>
        <taxon>Ascomycota</taxon>
        <taxon>Pezizomycotina</taxon>
        <taxon>Pezizomycetes</taxon>
        <taxon>Pezizales</taxon>
        <taxon>Morchellaceae</taxon>
        <taxon>Morchella</taxon>
    </lineage>
</organism>
<dbReference type="OrthoDB" id="426718at2759"/>
<dbReference type="PANTHER" id="PTHR37490:SF3">
    <property type="entry name" value="DUF3431 DOMAIN CONTAINING PROTEIN"/>
    <property type="match status" value="1"/>
</dbReference>
<sequence>MMTIQMGTLSQTRSLLFSCLLTALVVYTLSTRFSSPPRGFVPTSGYSPELGRPYAEDEEVIPHGISVFKPDGYKKHLVLPRMSNEDVSWLTYLPPEMMITPKPYIVDADLRNPPVGAMTTPINKGHEVLVYLTYIIEHYDHALPDIIIFVHAHSATWHNNDLQLASTPVMLLEMNYLRVLRHGYVNLRCHWQPGCPAWIRANTTETDINKPEEALFRKGFQELFPGEKMPDIFSTACCAQFAVTADTIRKHPKERYVKWRQWIIDTELEDSVSGRIWEYLWQFVFPGPERLGSLEERATSCPKEHVCYCDGYGYCFGGEREYEAFMAQRRKANDLRSRLQLAEEDTEAVMDDWRREGMDRVRAEIKELDDWCEEEAVRARIRGKDPKMRKLELGSEFSG</sequence>
<keyword evidence="1" id="KW-0175">Coiled coil</keyword>
<gene>
    <name evidence="2" type="ORF">P167DRAFT_270050</name>
</gene>
<dbReference type="AlphaFoldDB" id="A0A3N4KLJ2"/>
<feature type="coiled-coil region" evidence="1">
    <location>
        <begin position="325"/>
        <end position="352"/>
    </location>
</feature>
<dbReference type="Proteomes" id="UP000277580">
    <property type="component" value="Unassembled WGS sequence"/>
</dbReference>
<dbReference type="InterPro" id="IPR021838">
    <property type="entry name" value="DUF3431"/>
</dbReference>
<evidence type="ECO:0000313" key="3">
    <source>
        <dbReference type="Proteomes" id="UP000277580"/>
    </source>
</evidence>
<dbReference type="InParanoid" id="A0A3N4KLJ2"/>
<dbReference type="EMBL" id="ML119144">
    <property type="protein sequence ID" value="RPB10259.1"/>
    <property type="molecule type" value="Genomic_DNA"/>
</dbReference>
<dbReference type="Pfam" id="PF11913">
    <property type="entry name" value="DUF3431"/>
    <property type="match status" value="1"/>
</dbReference>